<reference evidence="2 3" key="1">
    <citation type="journal article" date="2014" name="Genome Announc.">
        <title>Draft Genome Sequences of Two Vibrionaceae Species, Vibrio ponticus C121 and Photobacterium aphoticum C119, Isolated as Coral Reef Microbiota.</title>
        <authorList>
            <person name="Al-saari N."/>
            <person name="Meirelles P.M."/>
            <person name="Mino S."/>
            <person name="Suda W."/>
            <person name="Oshima K."/>
            <person name="Hattori M."/>
            <person name="Ohkuma M."/>
            <person name="Thompson F.L."/>
            <person name="Gomez-Gil B."/>
            <person name="Sawabe T."/>
            <person name="Sawabe T."/>
        </authorList>
    </citation>
    <scope>NUCLEOTIDE SEQUENCE [LARGE SCALE GENOMIC DNA]</scope>
    <source>
        <strain evidence="2 3">JCM 19237</strain>
    </source>
</reference>
<dbReference type="STRING" id="754436.JCM19237_5708"/>
<dbReference type="Pfam" id="PF13508">
    <property type="entry name" value="Acetyltransf_7"/>
    <property type="match status" value="1"/>
</dbReference>
<dbReference type="AlphaFoldDB" id="A0A090QI38"/>
<dbReference type="Proteomes" id="UP000029227">
    <property type="component" value="Unassembled WGS sequence"/>
</dbReference>
<dbReference type="InterPro" id="IPR000182">
    <property type="entry name" value="GNAT_dom"/>
</dbReference>
<dbReference type="GO" id="GO:0016747">
    <property type="term" value="F:acyltransferase activity, transferring groups other than amino-acyl groups"/>
    <property type="evidence" value="ECO:0007669"/>
    <property type="project" value="InterPro"/>
</dbReference>
<name>A0A090QI38_9GAMM</name>
<sequence length="212" mass="23660">MLFSDAYKAECELGFFVAIRAKARRCKRKGIKVQGLKMSVLNCYLALLMNRKSSVSTSLQSSLIYQAIPADHVPMALLLEADPSEASVARYLEVSQCFAALEGETVCGVCVVMNKGTKVEIMNVSVWPEQQGRGIGTALLRFTLEQLKQQGVTQVELGTGTFGHQLTYYQRVGFRVVDILKDHFLNNYPEPIIENGIQHKDMLILAIRLETE</sequence>
<comment type="caution">
    <text evidence="2">The sequence shown here is derived from an EMBL/GenBank/DDBJ whole genome shotgun (WGS) entry which is preliminary data.</text>
</comment>
<dbReference type="InterPro" id="IPR016181">
    <property type="entry name" value="Acyl_CoA_acyltransferase"/>
</dbReference>
<gene>
    <name evidence="2" type="ORF">JCM19237_5708</name>
</gene>
<protein>
    <submittedName>
        <fullName evidence="2">Acetyltransferase GNAT family</fullName>
    </submittedName>
</protein>
<accession>A0A090QI38</accession>
<keyword evidence="2" id="KW-0808">Transferase</keyword>
<organism evidence="2 3">
    <name type="scientific">Photobacterium aphoticum</name>
    <dbReference type="NCBI Taxonomy" id="754436"/>
    <lineage>
        <taxon>Bacteria</taxon>
        <taxon>Pseudomonadati</taxon>
        <taxon>Pseudomonadota</taxon>
        <taxon>Gammaproteobacteria</taxon>
        <taxon>Vibrionales</taxon>
        <taxon>Vibrionaceae</taxon>
        <taxon>Photobacterium</taxon>
    </lineage>
</organism>
<proteinExistence type="predicted"/>
<feature type="domain" description="N-acetyltransferase" evidence="1">
    <location>
        <begin position="62"/>
        <end position="210"/>
    </location>
</feature>
<evidence type="ECO:0000313" key="2">
    <source>
        <dbReference type="EMBL" id="GAL02815.1"/>
    </source>
</evidence>
<dbReference type="CDD" id="cd04301">
    <property type="entry name" value="NAT_SF"/>
    <property type="match status" value="1"/>
</dbReference>
<dbReference type="PROSITE" id="PS51186">
    <property type="entry name" value="GNAT"/>
    <property type="match status" value="1"/>
</dbReference>
<dbReference type="EMBL" id="BBMN01000001">
    <property type="protein sequence ID" value="GAL02815.1"/>
    <property type="molecule type" value="Genomic_DNA"/>
</dbReference>
<dbReference type="SUPFAM" id="SSF55729">
    <property type="entry name" value="Acyl-CoA N-acyltransferases (Nat)"/>
    <property type="match status" value="1"/>
</dbReference>
<dbReference type="Gene3D" id="3.40.630.30">
    <property type="match status" value="1"/>
</dbReference>
<dbReference type="eggNOG" id="COG0456">
    <property type="taxonomic scope" value="Bacteria"/>
</dbReference>
<evidence type="ECO:0000313" key="3">
    <source>
        <dbReference type="Proteomes" id="UP000029227"/>
    </source>
</evidence>
<evidence type="ECO:0000259" key="1">
    <source>
        <dbReference type="PROSITE" id="PS51186"/>
    </source>
</evidence>